<feature type="compositionally biased region" description="Basic and acidic residues" evidence="1">
    <location>
        <begin position="166"/>
        <end position="176"/>
    </location>
</feature>
<dbReference type="GO" id="GO:0050852">
    <property type="term" value="P:T cell receptor signaling pathway"/>
    <property type="evidence" value="ECO:0007669"/>
    <property type="project" value="TreeGrafter"/>
</dbReference>
<gene>
    <name evidence="2" type="ORF">AAFF_G00047100</name>
</gene>
<feature type="compositionally biased region" description="Acidic residues" evidence="1">
    <location>
        <begin position="433"/>
        <end position="448"/>
    </location>
</feature>
<feature type="compositionally biased region" description="Pro residues" evidence="1">
    <location>
        <begin position="385"/>
        <end position="400"/>
    </location>
</feature>
<evidence type="ECO:0000256" key="1">
    <source>
        <dbReference type="SAM" id="MobiDB-lite"/>
    </source>
</evidence>
<protein>
    <submittedName>
        <fullName evidence="2">Uncharacterized protein</fullName>
    </submittedName>
</protein>
<dbReference type="EMBL" id="JAINUG010000127">
    <property type="protein sequence ID" value="KAJ8394303.1"/>
    <property type="molecule type" value="Genomic_DNA"/>
</dbReference>
<evidence type="ECO:0000313" key="2">
    <source>
        <dbReference type="EMBL" id="KAJ8394303.1"/>
    </source>
</evidence>
<proteinExistence type="predicted"/>
<sequence>MSNYNPGLWMDIQCMYQSDVYIHVFAQTSSCSPKGTQRKQWDTHIQSHQSINTASDMENKADVKAISARFNTGGSSMDSVPGGRPKVSVHPTFSSGPPTQPKKSALEMSLSGGAATSASTPKPNYLKSTASTKSAPEVQEFPKPKPLVSKFGSPQDEGKPPICKPKPPESLRDTVHKLPLQKLSLSATVTESKPAFSKLPPAVAKPPWIKEGPKSEDGGGSSRSTPPKMPLAPKPKSWSQTEQGNTEDSAVRPFPASPLKPSGIQAAQSIFNQESANTQEKGMKDRVKAFNSHDFSGPKPSVAHKPSFVKKHLEQKENNNPSAPKRSLLPNKLALGTAPAKPNRPPIVTLEKFKKGAEPMTNGPGLKKGSSPLPPASHLSNHVAPPLPSHPGVPCLPPRPSGAIIQPDPDENYDDVVLNNPPPLPSGGHPSQIDEDSGSDGEMYEDLDDRWVIKPGSGLYHKKDGTL</sequence>
<keyword evidence="3" id="KW-1185">Reference proteome</keyword>
<feature type="compositionally biased region" description="Low complexity" evidence="1">
    <location>
        <begin position="111"/>
        <end position="120"/>
    </location>
</feature>
<reference evidence="2" key="1">
    <citation type="journal article" date="2023" name="Science">
        <title>Genome structures resolve the early diversification of teleost fishes.</title>
        <authorList>
            <person name="Parey E."/>
            <person name="Louis A."/>
            <person name="Montfort J."/>
            <person name="Bouchez O."/>
            <person name="Roques C."/>
            <person name="Iampietro C."/>
            <person name="Lluch J."/>
            <person name="Castinel A."/>
            <person name="Donnadieu C."/>
            <person name="Desvignes T."/>
            <person name="Floi Bucao C."/>
            <person name="Jouanno E."/>
            <person name="Wen M."/>
            <person name="Mejri S."/>
            <person name="Dirks R."/>
            <person name="Jansen H."/>
            <person name="Henkel C."/>
            <person name="Chen W.J."/>
            <person name="Zahm M."/>
            <person name="Cabau C."/>
            <person name="Klopp C."/>
            <person name="Thompson A.W."/>
            <person name="Robinson-Rechavi M."/>
            <person name="Braasch I."/>
            <person name="Lecointre G."/>
            <person name="Bobe J."/>
            <person name="Postlethwait J.H."/>
            <person name="Berthelot C."/>
            <person name="Roest Crollius H."/>
            <person name="Guiguen Y."/>
        </authorList>
    </citation>
    <scope>NUCLEOTIDE SEQUENCE</scope>
    <source>
        <strain evidence="2">NC1722</strain>
    </source>
</reference>
<dbReference type="PANTHER" id="PTHR16830">
    <property type="entry name" value="SH2 CONTAINING ADAPTOR PRAM-1 RELATED"/>
    <property type="match status" value="1"/>
</dbReference>
<feature type="region of interest" description="Disordered" evidence="1">
    <location>
        <begin position="72"/>
        <end position="467"/>
    </location>
</feature>
<evidence type="ECO:0000313" key="3">
    <source>
        <dbReference type="Proteomes" id="UP001221898"/>
    </source>
</evidence>
<feature type="compositionally biased region" description="Polar residues" evidence="1">
    <location>
        <begin position="237"/>
        <end position="248"/>
    </location>
</feature>
<organism evidence="2 3">
    <name type="scientific">Aldrovandia affinis</name>
    <dbReference type="NCBI Taxonomy" id="143900"/>
    <lineage>
        <taxon>Eukaryota</taxon>
        <taxon>Metazoa</taxon>
        <taxon>Chordata</taxon>
        <taxon>Craniata</taxon>
        <taxon>Vertebrata</taxon>
        <taxon>Euteleostomi</taxon>
        <taxon>Actinopterygii</taxon>
        <taxon>Neopterygii</taxon>
        <taxon>Teleostei</taxon>
        <taxon>Notacanthiformes</taxon>
        <taxon>Halosauridae</taxon>
        <taxon>Aldrovandia</taxon>
    </lineage>
</organism>
<dbReference type="AlphaFoldDB" id="A0AAD7WEY0"/>
<dbReference type="InterPro" id="IPR043443">
    <property type="entry name" value="FYB1/2-like"/>
</dbReference>
<dbReference type="PANTHER" id="PTHR16830:SF12">
    <property type="entry name" value="PDZ DOMAIN-CONTAINING PROTEIN"/>
    <property type="match status" value="1"/>
</dbReference>
<accession>A0AAD7WEY0</accession>
<name>A0AAD7WEY0_9TELE</name>
<dbReference type="Proteomes" id="UP001221898">
    <property type="component" value="Unassembled WGS sequence"/>
</dbReference>
<dbReference type="GO" id="GO:0072659">
    <property type="term" value="P:protein localization to plasma membrane"/>
    <property type="evidence" value="ECO:0007669"/>
    <property type="project" value="TreeGrafter"/>
</dbReference>
<comment type="caution">
    <text evidence="2">The sequence shown here is derived from an EMBL/GenBank/DDBJ whole genome shotgun (WGS) entry which is preliminary data.</text>
</comment>
<dbReference type="GO" id="GO:0005886">
    <property type="term" value="C:plasma membrane"/>
    <property type="evidence" value="ECO:0007669"/>
    <property type="project" value="InterPro"/>
</dbReference>
<feature type="compositionally biased region" description="Polar residues" evidence="1">
    <location>
        <begin position="265"/>
        <end position="280"/>
    </location>
</feature>
<dbReference type="GO" id="GO:0007229">
    <property type="term" value="P:integrin-mediated signaling pathway"/>
    <property type="evidence" value="ECO:0007669"/>
    <property type="project" value="InterPro"/>
</dbReference>